<dbReference type="InterPro" id="IPR050090">
    <property type="entry name" value="Tyrosine_recombinase_XerCD"/>
</dbReference>
<dbReference type="SUPFAM" id="SSF56349">
    <property type="entry name" value="DNA breaking-rejoining enzymes"/>
    <property type="match status" value="1"/>
</dbReference>
<dbReference type="Gene3D" id="1.10.443.10">
    <property type="entry name" value="Intergrase catalytic core"/>
    <property type="match status" value="1"/>
</dbReference>
<dbReference type="AlphaFoldDB" id="A0A934W5Y3"/>
<dbReference type="PANTHER" id="PTHR30349:SF41">
    <property type="entry name" value="INTEGRASE_RECOMBINASE PROTEIN MJ0367-RELATED"/>
    <property type="match status" value="1"/>
</dbReference>
<keyword evidence="3" id="KW-0238">DNA-binding</keyword>
<evidence type="ECO:0000256" key="2">
    <source>
        <dbReference type="ARBA" id="ARBA00022908"/>
    </source>
</evidence>
<dbReference type="Proteomes" id="UP000622890">
    <property type="component" value="Unassembled WGS sequence"/>
</dbReference>
<comment type="similarity">
    <text evidence="1">Belongs to the 'phage' integrase family.</text>
</comment>
<dbReference type="CDD" id="cd00397">
    <property type="entry name" value="DNA_BRE_C"/>
    <property type="match status" value="1"/>
</dbReference>
<dbReference type="PANTHER" id="PTHR30349">
    <property type="entry name" value="PHAGE INTEGRASE-RELATED"/>
    <property type="match status" value="1"/>
</dbReference>
<name>A0A934W5Y3_9BURK</name>
<dbReference type="RefSeq" id="WP_200592286.1">
    <property type="nucleotide sequence ID" value="NZ_JAEPBG010000004.1"/>
</dbReference>
<evidence type="ECO:0000313" key="7">
    <source>
        <dbReference type="Proteomes" id="UP000622890"/>
    </source>
</evidence>
<dbReference type="InterPro" id="IPR002104">
    <property type="entry name" value="Integrase_catalytic"/>
</dbReference>
<accession>A0A934W5Y3</accession>
<dbReference type="GO" id="GO:0015074">
    <property type="term" value="P:DNA integration"/>
    <property type="evidence" value="ECO:0007669"/>
    <property type="project" value="UniProtKB-KW"/>
</dbReference>
<evidence type="ECO:0000256" key="1">
    <source>
        <dbReference type="ARBA" id="ARBA00008857"/>
    </source>
</evidence>
<reference evidence="6" key="1">
    <citation type="submission" date="2021-01" db="EMBL/GenBank/DDBJ databases">
        <title>Genome sequence of strain Noviherbaspirillum sp. DKR-6.</title>
        <authorList>
            <person name="Chaudhary D.K."/>
        </authorList>
    </citation>
    <scope>NUCLEOTIDE SEQUENCE</scope>
    <source>
        <strain evidence="6">DKR-6</strain>
    </source>
</reference>
<dbReference type="InterPro" id="IPR011010">
    <property type="entry name" value="DNA_brk_join_enz"/>
</dbReference>
<organism evidence="6 7">
    <name type="scientific">Noviherbaspirillum pedocola</name>
    <dbReference type="NCBI Taxonomy" id="2801341"/>
    <lineage>
        <taxon>Bacteria</taxon>
        <taxon>Pseudomonadati</taxon>
        <taxon>Pseudomonadota</taxon>
        <taxon>Betaproteobacteria</taxon>
        <taxon>Burkholderiales</taxon>
        <taxon>Oxalobacteraceae</taxon>
        <taxon>Noviherbaspirillum</taxon>
    </lineage>
</organism>
<sequence length="422" mass="49142">MSRVIFSDGLLHHPEHKVGDVPMFFDNEHRLLEAPTQWAVAKSKIRSRSTHTRRIYGYKMNKFLNFLDEAGHGSQNWANVDEDIFDEFLLYLCERDEDETPAEHGNAAYYAYRVWGFYQWTTKQGYQHYLDLEAEDVNRKLKDQLFLAHSKSTVTVEKLNFNLPTGRPAMLHREISKFVTEEEFHTAMAVLAKDDMVYTMLAYIMGSTALRPMEVLQIPYRGRGRNQGFVDYNYDSIPGDMDSTSIAFRINSKGKVRTFQFPGQVWRMICEHYIPLRRKRSELHKKKYGRYPSNDILFLSAEGDPVTYRMIHYHFKSVPATARQMGLPYTNSVFSPKMLRHMFATYWVYRALKSTGKLGRPYTYDLTIDEELRKWMGHEDVGTTYEYYVHLVNRFAGGDLMAQLAQSNINGNTKALADALGQ</sequence>
<dbReference type="Gene3D" id="1.10.150.130">
    <property type="match status" value="1"/>
</dbReference>
<keyword evidence="2" id="KW-0229">DNA integration</keyword>
<gene>
    <name evidence="6" type="ORF">JJB74_13015</name>
</gene>
<evidence type="ECO:0000256" key="3">
    <source>
        <dbReference type="ARBA" id="ARBA00023125"/>
    </source>
</evidence>
<proteinExistence type="inferred from homology"/>
<evidence type="ECO:0000259" key="5">
    <source>
        <dbReference type="PROSITE" id="PS51898"/>
    </source>
</evidence>
<protein>
    <recommendedName>
        <fullName evidence="5">Tyr recombinase domain-containing protein</fullName>
    </recommendedName>
</protein>
<evidence type="ECO:0000256" key="4">
    <source>
        <dbReference type="ARBA" id="ARBA00023172"/>
    </source>
</evidence>
<dbReference type="InterPro" id="IPR010998">
    <property type="entry name" value="Integrase_recombinase_N"/>
</dbReference>
<feature type="domain" description="Tyr recombinase" evidence="5">
    <location>
        <begin position="174"/>
        <end position="405"/>
    </location>
</feature>
<dbReference type="GO" id="GO:0003677">
    <property type="term" value="F:DNA binding"/>
    <property type="evidence" value="ECO:0007669"/>
    <property type="project" value="UniProtKB-KW"/>
</dbReference>
<dbReference type="PROSITE" id="PS51898">
    <property type="entry name" value="TYR_RECOMBINASE"/>
    <property type="match status" value="1"/>
</dbReference>
<dbReference type="GO" id="GO:0006310">
    <property type="term" value="P:DNA recombination"/>
    <property type="evidence" value="ECO:0007669"/>
    <property type="project" value="UniProtKB-KW"/>
</dbReference>
<keyword evidence="7" id="KW-1185">Reference proteome</keyword>
<comment type="caution">
    <text evidence="6">The sequence shown here is derived from an EMBL/GenBank/DDBJ whole genome shotgun (WGS) entry which is preliminary data.</text>
</comment>
<keyword evidence="4" id="KW-0233">DNA recombination</keyword>
<evidence type="ECO:0000313" key="6">
    <source>
        <dbReference type="EMBL" id="MBK4735537.1"/>
    </source>
</evidence>
<dbReference type="EMBL" id="JAEPBG010000004">
    <property type="protein sequence ID" value="MBK4735537.1"/>
    <property type="molecule type" value="Genomic_DNA"/>
</dbReference>
<dbReference type="InterPro" id="IPR013762">
    <property type="entry name" value="Integrase-like_cat_sf"/>
</dbReference>